<keyword evidence="1" id="KW-0479">Metal-binding</keyword>
<dbReference type="PANTHER" id="PTHR46600">
    <property type="entry name" value="THAP DOMAIN-CONTAINING"/>
    <property type="match status" value="1"/>
</dbReference>
<keyword evidence="10" id="KW-1185">Reference proteome</keyword>
<evidence type="ECO:0000256" key="2">
    <source>
        <dbReference type="ARBA" id="ARBA00022771"/>
    </source>
</evidence>
<evidence type="ECO:0000259" key="8">
    <source>
        <dbReference type="PROSITE" id="PS50950"/>
    </source>
</evidence>
<dbReference type="SUPFAM" id="SSF57716">
    <property type="entry name" value="Glucocorticoid receptor-like (DNA-binding domain)"/>
    <property type="match status" value="1"/>
</dbReference>
<feature type="domain" description="THAP-type" evidence="8">
    <location>
        <begin position="139"/>
        <end position="236"/>
    </location>
</feature>
<dbReference type="Proteomes" id="UP000821866">
    <property type="component" value="Chromosome 11"/>
</dbReference>
<dbReference type="GO" id="GO:0043565">
    <property type="term" value="F:sequence-specific DNA binding"/>
    <property type="evidence" value="ECO:0007669"/>
    <property type="project" value="InterPro"/>
</dbReference>
<keyword evidence="4 5" id="KW-0238">DNA-binding</keyword>
<keyword evidence="6" id="KW-0812">Transmembrane</keyword>
<keyword evidence="2 5" id="KW-0863">Zinc-finger</keyword>
<evidence type="ECO:0000256" key="7">
    <source>
        <dbReference type="SAM" id="SignalP"/>
    </source>
</evidence>
<dbReference type="VEuPathDB" id="VectorBase:LOC119169848"/>
<keyword evidence="3" id="KW-0862">Zinc</keyword>
<protein>
    <recommendedName>
        <fullName evidence="8">THAP-type domain-containing protein</fullName>
    </recommendedName>
</protein>
<comment type="caution">
    <text evidence="9">The sequence shown here is derived from an EMBL/GenBank/DDBJ whole genome shotgun (WGS) entry which is preliminary data.</text>
</comment>
<evidence type="ECO:0000256" key="5">
    <source>
        <dbReference type="PROSITE-ProRule" id="PRU00309"/>
    </source>
</evidence>
<evidence type="ECO:0000256" key="4">
    <source>
        <dbReference type="ARBA" id="ARBA00023125"/>
    </source>
</evidence>
<dbReference type="InterPro" id="IPR006612">
    <property type="entry name" value="THAP_Znf"/>
</dbReference>
<dbReference type="AlphaFoldDB" id="A0A9J6ELB4"/>
<dbReference type="GO" id="GO:0008270">
    <property type="term" value="F:zinc ion binding"/>
    <property type="evidence" value="ECO:0007669"/>
    <property type="project" value="UniProtKB-KW"/>
</dbReference>
<dbReference type="PANTHER" id="PTHR46600:SF11">
    <property type="entry name" value="THAP DOMAIN-CONTAINING PROTEIN 10"/>
    <property type="match status" value="1"/>
</dbReference>
<dbReference type="Gene3D" id="6.20.210.20">
    <property type="entry name" value="THAP domain"/>
    <property type="match status" value="1"/>
</dbReference>
<evidence type="ECO:0000313" key="10">
    <source>
        <dbReference type="Proteomes" id="UP000821866"/>
    </source>
</evidence>
<keyword evidence="6" id="KW-1133">Transmembrane helix</keyword>
<proteinExistence type="predicted"/>
<accession>A0A9J6ELB4</accession>
<keyword evidence="7" id="KW-0732">Signal</keyword>
<sequence length="258" mass="29221">MEQHLVFFLRTTCLAFTALHLMYETEYRFAGLSAPRRSARVALPSRHGGRKNYGGYRVKCDACCILAMEEGCAERSENSGRRKGRCYSNRCSLRLLRLKDLWARSLSLSCAVASFGCFAVVVYLATCFANQRIVSLLTMPSSRSSTCFVTGCKGGYRPSLEKLSVFKAPKNPSRRQQWAHDIQRADKELTTDSVVCERHFYESFTGRTYRHVVNGEVVEIPPDRPSLSTDAVPTVFPDALKYFTEKAPVRRNDRNICE</sequence>
<feature type="signal peptide" evidence="7">
    <location>
        <begin position="1"/>
        <end position="15"/>
    </location>
</feature>
<name>A0A9J6ELB4_RHIMP</name>
<dbReference type="InterPro" id="IPR038441">
    <property type="entry name" value="THAP_Znf_sf"/>
</dbReference>
<keyword evidence="6" id="KW-0472">Membrane</keyword>
<dbReference type="PROSITE" id="PS50950">
    <property type="entry name" value="ZF_THAP"/>
    <property type="match status" value="1"/>
</dbReference>
<reference evidence="9" key="2">
    <citation type="submission" date="2021-09" db="EMBL/GenBank/DDBJ databases">
        <authorList>
            <person name="Jia N."/>
            <person name="Wang J."/>
            <person name="Shi W."/>
            <person name="Du L."/>
            <person name="Sun Y."/>
            <person name="Zhan W."/>
            <person name="Jiang J."/>
            <person name="Wang Q."/>
            <person name="Zhang B."/>
            <person name="Ji P."/>
            <person name="Sakyi L.B."/>
            <person name="Cui X."/>
            <person name="Yuan T."/>
            <person name="Jiang B."/>
            <person name="Yang W."/>
            <person name="Lam T.T.-Y."/>
            <person name="Chang Q."/>
            <person name="Ding S."/>
            <person name="Wang X."/>
            <person name="Zhu J."/>
            <person name="Ruan X."/>
            <person name="Zhao L."/>
            <person name="Wei J."/>
            <person name="Que T."/>
            <person name="Du C."/>
            <person name="Cheng J."/>
            <person name="Dai P."/>
            <person name="Han X."/>
            <person name="Huang E."/>
            <person name="Gao Y."/>
            <person name="Liu J."/>
            <person name="Shao H."/>
            <person name="Ye R."/>
            <person name="Li L."/>
            <person name="Wei W."/>
            <person name="Wang X."/>
            <person name="Wang C."/>
            <person name="Huo Q."/>
            <person name="Li W."/>
            <person name="Guo W."/>
            <person name="Chen H."/>
            <person name="Chen S."/>
            <person name="Zhou L."/>
            <person name="Zhou L."/>
            <person name="Ni X."/>
            <person name="Tian J."/>
            <person name="Zhou Y."/>
            <person name="Sheng Y."/>
            <person name="Liu T."/>
            <person name="Pan Y."/>
            <person name="Xia L."/>
            <person name="Li J."/>
            <person name="Zhao F."/>
            <person name="Cao W."/>
        </authorList>
    </citation>
    <scope>NUCLEOTIDE SEQUENCE</scope>
    <source>
        <strain evidence="9">Rmic-2018</strain>
        <tissue evidence="9">Larvae</tissue>
    </source>
</reference>
<reference evidence="9" key="1">
    <citation type="journal article" date="2020" name="Cell">
        <title>Large-Scale Comparative Analyses of Tick Genomes Elucidate Their Genetic Diversity and Vector Capacities.</title>
        <authorList>
            <consortium name="Tick Genome and Microbiome Consortium (TIGMIC)"/>
            <person name="Jia N."/>
            <person name="Wang J."/>
            <person name="Shi W."/>
            <person name="Du L."/>
            <person name="Sun Y."/>
            <person name="Zhan W."/>
            <person name="Jiang J.F."/>
            <person name="Wang Q."/>
            <person name="Zhang B."/>
            <person name="Ji P."/>
            <person name="Bell-Sakyi L."/>
            <person name="Cui X.M."/>
            <person name="Yuan T.T."/>
            <person name="Jiang B.G."/>
            <person name="Yang W.F."/>
            <person name="Lam T.T."/>
            <person name="Chang Q.C."/>
            <person name="Ding S.J."/>
            <person name="Wang X.J."/>
            <person name="Zhu J.G."/>
            <person name="Ruan X.D."/>
            <person name="Zhao L."/>
            <person name="Wei J.T."/>
            <person name="Ye R.Z."/>
            <person name="Que T.C."/>
            <person name="Du C.H."/>
            <person name="Zhou Y.H."/>
            <person name="Cheng J.X."/>
            <person name="Dai P.F."/>
            <person name="Guo W.B."/>
            <person name="Han X.H."/>
            <person name="Huang E.J."/>
            <person name="Li L.F."/>
            <person name="Wei W."/>
            <person name="Gao Y.C."/>
            <person name="Liu J.Z."/>
            <person name="Shao H.Z."/>
            <person name="Wang X."/>
            <person name="Wang C.C."/>
            <person name="Yang T.C."/>
            <person name="Huo Q.B."/>
            <person name="Li W."/>
            <person name="Chen H.Y."/>
            <person name="Chen S.E."/>
            <person name="Zhou L.G."/>
            <person name="Ni X.B."/>
            <person name="Tian J.H."/>
            <person name="Sheng Y."/>
            <person name="Liu T."/>
            <person name="Pan Y.S."/>
            <person name="Xia L.Y."/>
            <person name="Li J."/>
            <person name="Zhao F."/>
            <person name="Cao W.C."/>
        </authorList>
    </citation>
    <scope>NUCLEOTIDE SEQUENCE</scope>
    <source>
        <strain evidence="9">Rmic-2018</strain>
    </source>
</reference>
<feature type="chain" id="PRO_5039910890" description="THAP-type domain-containing protein" evidence="7">
    <location>
        <begin position="16"/>
        <end position="258"/>
    </location>
</feature>
<organism evidence="9 10">
    <name type="scientific">Rhipicephalus microplus</name>
    <name type="common">Cattle tick</name>
    <name type="synonym">Boophilus microplus</name>
    <dbReference type="NCBI Taxonomy" id="6941"/>
    <lineage>
        <taxon>Eukaryota</taxon>
        <taxon>Metazoa</taxon>
        <taxon>Ecdysozoa</taxon>
        <taxon>Arthropoda</taxon>
        <taxon>Chelicerata</taxon>
        <taxon>Arachnida</taxon>
        <taxon>Acari</taxon>
        <taxon>Parasitiformes</taxon>
        <taxon>Ixodida</taxon>
        <taxon>Ixodoidea</taxon>
        <taxon>Ixodidae</taxon>
        <taxon>Rhipicephalinae</taxon>
        <taxon>Rhipicephalus</taxon>
        <taxon>Boophilus</taxon>
    </lineage>
</organism>
<evidence type="ECO:0000313" key="9">
    <source>
        <dbReference type="EMBL" id="KAH8035063.1"/>
    </source>
</evidence>
<evidence type="ECO:0000256" key="3">
    <source>
        <dbReference type="ARBA" id="ARBA00022833"/>
    </source>
</evidence>
<feature type="transmembrane region" description="Helical" evidence="6">
    <location>
        <begin position="101"/>
        <end position="125"/>
    </location>
</feature>
<evidence type="ECO:0000256" key="6">
    <source>
        <dbReference type="SAM" id="Phobius"/>
    </source>
</evidence>
<evidence type="ECO:0000256" key="1">
    <source>
        <dbReference type="ARBA" id="ARBA00022723"/>
    </source>
</evidence>
<dbReference type="EMBL" id="JABSTU010000003">
    <property type="protein sequence ID" value="KAH8035063.1"/>
    <property type="molecule type" value="Genomic_DNA"/>
</dbReference>
<gene>
    <name evidence="9" type="ORF">HPB51_004304</name>
</gene>
<dbReference type="Pfam" id="PF05485">
    <property type="entry name" value="THAP"/>
    <property type="match status" value="1"/>
</dbReference>
<dbReference type="SMART" id="SM00980">
    <property type="entry name" value="THAP"/>
    <property type="match status" value="1"/>
</dbReference>
<dbReference type="InterPro" id="IPR026516">
    <property type="entry name" value="THAP1/10"/>
</dbReference>